<dbReference type="PANTHER" id="PTHR47681">
    <property type="entry name" value="PHOSPHATIDYLINOSITOL N-ACETYLGLUCOSAMINYLTRANSFERASE SUBUNIT P-RELATED"/>
    <property type="match status" value="1"/>
</dbReference>
<dbReference type="PANTHER" id="PTHR47681:SF4">
    <property type="entry name" value="PIG-P DOMAIN-CONTAINING PROTEIN"/>
    <property type="match status" value="1"/>
</dbReference>
<keyword evidence="2" id="KW-0812">Transmembrane</keyword>
<evidence type="ECO:0000256" key="5">
    <source>
        <dbReference type="SAM" id="SignalP"/>
    </source>
</evidence>
<feature type="domain" description="PIG-P" evidence="6">
    <location>
        <begin position="9"/>
        <end position="83"/>
    </location>
</feature>
<dbReference type="EMBL" id="CM000135">
    <property type="protein sequence ID" value="EEC67478.1"/>
    <property type="molecule type" value="Genomic_DNA"/>
</dbReference>
<evidence type="ECO:0000313" key="7">
    <source>
        <dbReference type="EMBL" id="EEC67478.1"/>
    </source>
</evidence>
<sequence length="89" mass="9251">MALCAPVSVWALAMPSLLLEAAAQGMVLYMASNFLLAPAPTCLATISDEFAREPAACGTATGEEKPIEDISDISIDKINNLMFGNASSS</sequence>
<protein>
    <recommendedName>
        <fullName evidence="6">PIG-P domain-containing protein</fullName>
    </recommendedName>
</protein>
<organism evidence="7 8">
    <name type="scientific">Oryza sativa subsp. indica</name>
    <name type="common">Rice</name>
    <dbReference type="NCBI Taxonomy" id="39946"/>
    <lineage>
        <taxon>Eukaryota</taxon>
        <taxon>Viridiplantae</taxon>
        <taxon>Streptophyta</taxon>
        <taxon>Embryophyta</taxon>
        <taxon>Tracheophyta</taxon>
        <taxon>Spermatophyta</taxon>
        <taxon>Magnoliopsida</taxon>
        <taxon>Liliopsida</taxon>
        <taxon>Poales</taxon>
        <taxon>Poaceae</taxon>
        <taxon>BOP clade</taxon>
        <taxon>Oryzoideae</taxon>
        <taxon>Oryzeae</taxon>
        <taxon>Oryzinae</taxon>
        <taxon>Oryza</taxon>
        <taxon>Oryza sativa</taxon>
    </lineage>
</organism>
<comment type="subcellular location">
    <subcellularLocation>
        <location evidence="1">Membrane</location>
        <topology evidence="1">Multi-pass membrane protein</topology>
    </subcellularLocation>
</comment>
<evidence type="ECO:0000256" key="3">
    <source>
        <dbReference type="ARBA" id="ARBA00022989"/>
    </source>
</evidence>
<name>B8BIC5_ORYSI</name>
<keyword evidence="5" id="KW-0732">Signal</keyword>
<reference evidence="7 8" key="1">
    <citation type="journal article" date="2005" name="PLoS Biol.">
        <title>The genomes of Oryza sativa: a history of duplications.</title>
        <authorList>
            <person name="Yu J."/>
            <person name="Wang J."/>
            <person name="Lin W."/>
            <person name="Li S."/>
            <person name="Li H."/>
            <person name="Zhou J."/>
            <person name="Ni P."/>
            <person name="Dong W."/>
            <person name="Hu S."/>
            <person name="Zeng C."/>
            <person name="Zhang J."/>
            <person name="Zhang Y."/>
            <person name="Li R."/>
            <person name="Xu Z."/>
            <person name="Li S."/>
            <person name="Li X."/>
            <person name="Zheng H."/>
            <person name="Cong L."/>
            <person name="Lin L."/>
            <person name="Yin J."/>
            <person name="Geng J."/>
            <person name="Li G."/>
            <person name="Shi J."/>
            <person name="Liu J."/>
            <person name="Lv H."/>
            <person name="Li J."/>
            <person name="Wang J."/>
            <person name="Deng Y."/>
            <person name="Ran L."/>
            <person name="Shi X."/>
            <person name="Wang X."/>
            <person name="Wu Q."/>
            <person name="Li C."/>
            <person name="Ren X."/>
            <person name="Wang J."/>
            <person name="Wang X."/>
            <person name="Li D."/>
            <person name="Liu D."/>
            <person name="Zhang X."/>
            <person name="Ji Z."/>
            <person name="Zhao W."/>
            <person name="Sun Y."/>
            <person name="Zhang Z."/>
            <person name="Bao J."/>
            <person name="Han Y."/>
            <person name="Dong L."/>
            <person name="Ji J."/>
            <person name="Chen P."/>
            <person name="Wu S."/>
            <person name="Liu J."/>
            <person name="Xiao Y."/>
            <person name="Bu D."/>
            <person name="Tan J."/>
            <person name="Yang L."/>
            <person name="Ye C."/>
            <person name="Zhang J."/>
            <person name="Xu J."/>
            <person name="Zhou Y."/>
            <person name="Yu Y."/>
            <person name="Zhang B."/>
            <person name="Zhuang S."/>
            <person name="Wei H."/>
            <person name="Liu B."/>
            <person name="Lei M."/>
            <person name="Yu H."/>
            <person name="Li Y."/>
            <person name="Xu H."/>
            <person name="Wei S."/>
            <person name="He X."/>
            <person name="Fang L."/>
            <person name="Zhang Z."/>
            <person name="Zhang Y."/>
            <person name="Huang X."/>
            <person name="Su Z."/>
            <person name="Tong W."/>
            <person name="Li J."/>
            <person name="Tong Z."/>
            <person name="Li S."/>
            <person name="Ye J."/>
            <person name="Wang L."/>
            <person name="Fang L."/>
            <person name="Lei T."/>
            <person name="Chen C."/>
            <person name="Chen H."/>
            <person name="Xu Z."/>
            <person name="Li H."/>
            <person name="Huang H."/>
            <person name="Zhang F."/>
            <person name="Xu H."/>
            <person name="Li N."/>
            <person name="Zhao C."/>
            <person name="Li S."/>
            <person name="Dong L."/>
            <person name="Huang Y."/>
            <person name="Li L."/>
            <person name="Xi Y."/>
            <person name="Qi Q."/>
            <person name="Li W."/>
            <person name="Zhang B."/>
            <person name="Hu W."/>
            <person name="Zhang Y."/>
            <person name="Tian X."/>
            <person name="Jiao Y."/>
            <person name="Liang X."/>
            <person name="Jin J."/>
            <person name="Gao L."/>
            <person name="Zheng W."/>
            <person name="Hao B."/>
            <person name="Liu S."/>
            <person name="Wang W."/>
            <person name="Yuan L."/>
            <person name="Cao M."/>
            <person name="McDermott J."/>
            <person name="Samudrala R."/>
            <person name="Wang J."/>
            <person name="Wong G.K."/>
            <person name="Yang H."/>
        </authorList>
    </citation>
    <scope>NUCLEOTIDE SEQUENCE [LARGE SCALE GENOMIC DNA]</scope>
    <source>
        <strain evidence="8">cv. 93-11</strain>
    </source>
</reference>
<dbReference type="InterPro" id="IPR013717">
    <property type="entry name" value="PIG-P"/>
</dbReference>
<evidence type="ECO:0000256" key="2">
    <source>
        <dbReference type="ARBA" id="ARBA00022692"/>
    </source>
</evidence>
<feature type="signal peptide" evidence="5">
    <location>
        <begin position="1"/>
        <end position="23"/>
    </location>
</feature>
<dbReference type="Gramene" id="BGIOSGA031367-TA">
    <property type="protein sequence ID" value="BGIOSGA031367-PA"/>
    <property type="gene ID" value="BGIOSGA031367"/>
</dbReference>
<evidence type="ECO:0000256" key="1">
    <source>
        <dbReference type="ARBA" id="ARBA00004141"/>
    </source>
</evidence>
<dbReference type="STRING" id="39946.B8BIC5"/>
<dbReference type="Pfam" id="PF08510">
    <property type="entry name" value="PIG-P"/>
    <property type="match status" value="1"/>
</dbReference>
<proteinExistence type="predicted"/>
<feature type="chain" id="PRO_5002868910" description="PIG-P domain-containing protein" evidence="5">
    <location>
        <begin position="24"/>
        <end position="89"/>
    </location>
</feature>
<dbReference type="AlphaFoldDB" id="B8BIC5"/>
<dbReference type="GO" id="GO:0016020">
    <property type="term" value="C:membrane"/>
    <property type="evidence" value="ECO:0007669"/>
    <property type="project" value="UniProtKB-SubCell"/>
</dbReference>
<keyword evidence="4" id="KW-0472">Membrane</keyword>
<keyword evidence="3" id="KW-1133">Transmembrane helix</keyword>
<keyword evidence="8" id="KW-1185">Reference proteome</keyword>
<evidence type="ECO:0000313" key="8">
    <source>
        <dbReference type="Proteomes" id="UP000007015"/>
    </source>
</evidence>
<gene>
    <name evidence="7" type="ORF">OsI_34721</name>
</gene>
<accession>B8BIC5</accession>
<dbReference type="Proteomes" id="UP000007015">
    <property type="component" value="Chromosome 10"/>
</dbReference>
<evidence type="ECO:0000256" key="4">
    <source>
        <dbReference type="ARBA" id="ARBA00023136"/>
    </source>
</evidence>
<evidence type="ECO:0000259" key="6">
    <source>
        <dbReference type="Pfam" id="PF08510"/>
    </source>
</evidence>
<dbReference type="HOGENOM" id="CLU_2458720_0_0_1"/>